<comment type="caution">
    <text evidence="1">The sequence shown here is derived from an EMBL/GenBank/DDBJ whole genome shotgun (WGS) entry which is preliminary data.</text>
</comment>
<evidence type="ECO:0000313" key="1">
    <source>
        <dbReference type="EMBL" id="KJE77154.1"/>
    </source>
</evidence>
<protein>
    <submittedName>
        <fullName evidence="1">Uncharacterized protein</fullName>
    </submittedName>
</protein>
<sequence length="52" mass="5474">MVGARLMPGNLAAGEHQVLSSPDVVESLAAIYLATNSCHRKCHGILNVPDNC</sequence>
<dbReference type="STRING" id="1121877.FEAC_10840"/>
<reference evidence="1 2" key="1">
    <citation type="submission" date="2015-01" db="EMBL/GenBank/DDBJ databases">
        <title>Draft genome of the acidophilic iron oxidizer Ferrimicrobium acidiphilum strain T23.</title>
        <authorList>
            <person name="Poehlein A."/>
            <person name="Eisen S."/>
            <person name="Schloemann M."/>
            <person name="Johnson B.D."/>
            <person name="Daniel R."/>
            <person name="Muehling M."/>
        </authorList>
    </citation>
    <scope>NUCLEOTIDE SEQUENCE [LARGE SCALE GENOMIC DNA]</scope>
    <source>
        <strain evidence="1 2">T23</strain>
    </source>
</reference>
<proteinExistence type="predicted"/>
<name>A0A0D8FW28_9ACTN</name>
<dbReference type="EMBL" id="JXUW01000007">
    <property type="protein sequence ID" value="KJE77154.1"/>
    <property type="molecule type" value="Genomic_DNA"/>
</dbReference>
<dbReference type="AlphaFoldDB" id="A0A0D8FW28"/>
<accession>A0A0D8FW28</accession>
<evidence type="ECO:0000313" key="2">
    <source>
        <dbReference type="Proteomes" id="UP000032336"/>
    </source>
</evidence>
<dbReference type="Proteomes" id="UP000032336">
    <property type="component" value="Unassembled WGS sequence"/>
</dbReference>
<organism evidence="1 2">
    <name type="scientific">Ferrimicrobium acidiphilum DSM 19497</name>
    <dbReference type="NCBI Taxonomy" id="1121877"/>
    <lineage>
        <taxon>Bacteria</taxon>
        <taxon>Bacillati</taxon>
        <taxon>Actinomycetota</taxon>
        <taxon>Acidimicrobiia</taxon>
        <taxon>Acidimicrobiales</taxon>
        <taxon>Acidimicrobiaceae</taxon>
        <taxon>Ferrimicrobium</taxon>
    </lineage>
</organism>
<keyword evidence="2" id="KW-1185">Reference proteome</keyword>
<gene>
    <name evidence="1" type="ORF">FEAC_10840</name>
</gene>